<evidence type="ECO:0000313" key="1">
    <source>
        <dbReference type="EMBL" id="KAJ8893768.1"/>
    </source>
</evidence>
<dbReference type="Proteomes" id="UP001159363">
    <property type="component" value="Chromosome 2"/>
</dbReference>
<accession>A0ABQ9ID13</accession>
<reference evidence="1 2" key="1">
    <citation type="submission" date="2023-02" db="EMBL/GenBank/DDBJ databases">
        <title>LHISI_Scaffold_Assembly.</title>
        <authorList>
            <person name="Stuart O.P."/>
            <person name="Cleave R."/>
            <person name="Magrath M.J.L."/>
            <person name="Mikheyev A.S."/>
        </authorList>
    </citation>
    <scope>NUCLEOTIDE SEQUENCE [LARGE SCALE GENOMIC DNA]</scope>
    <source>
        <strain evidence="1">Daus_M_001</strain>
        <tissue evidence="1">Leg muscle</tissue>
    </source>
</reference>
<keyword evidence="2" id="KW-1185">Reference proteome</keyword>
<name>A0ABQ9ID13_9NEOP</name>
<evidence type="ECO:0000313" key="2">
    <source>
        <dbReference type="Proteomes" id="UP001159363"/>
    </source>
</evidence>
<proteinExistence type="predicted"/>
<dbReference type="EMBL" id="JARBHB010000002">
    <property type="protein sequence ID" value="KAJ8893768.1"/>
    <property type="molecule type" value="Genomic_DNA"/>
</dbReference>
<organism evidence="1 2">
    <name type="scientific">Dryococelus australis</name>
    <dbReference type="NCBI Taxonomy" id="614101"/>
    <lineage>
        <taxon>Eukaryota</taxon>
        <taxon>Metazoa</taxon>
        <taxon>Ecdysozoa</taxon>
        <taxon>Arthropoda</taxon>
        <taxon>Hexapoda</taxon>
        <taxon>Insecta</taxon>
        <taxon>Pterygota</taxon>
        <taxon>Neoptera</taxon>
        <taxon>Polyneoptera</taxon>
        <taxon>Phasmatodea</taxon>
        <taxon>Verophasmatodea</taxon>
        <taxon>Anareolatae</taxon>
        <taxon>Phasmatidae</taxon>
        <taxon>Eurycanthinae</taxon>
        <taxon>Dryococelus</taxon>
    </lineage>
</organism>
<sequence length="402" mass="45528">MTSRAAQTRVRGKKSVGITCATLGNTPRIPYEWRGEFWAAVNIEVLMADEGDTRFLRRTRFAYVETASSLTTTPPRSQHYHSCPRRITADIRETVADYQLKRTISDSCQEATGQSERKINEYFKIDQTGNESYDVQASVALGCASPLRSEHAFADATSSRDLRGHGVPDDAAGQRIFSVISRLPRPCIPALLHSHFVSPASALKTSMLKSRSNLNSRHALACCMGATIPSEVELPPTKVTGLRSGIAYRPLNGDTERGPLRLSSDGMKGRRKWDFPVKIRRPPRFQNTKIRSTNPRRERSPDLCVQPRLQRCTSTRERTKANHSHMFATIRFRFNQSCSSRCKRGANIEHERTRTSFGDSMIDRRGTDRRRMRTERERTRTKGVCLRPHYCLHPPRGGSIRP</sequence>
<feature type="non-terminal residue" evidence="1">
    <location>
        <position position="402"/>
    </location>
</feature>
<gene>
    <name evidence="1" type="ORF">PR048_006368</name>
</gene>
<protein>
    <submittedName>
        <fullName evidence="1">Uncharacterized protein</fullName>
    </submittedName>
</protein>
<comment type="caution">
    <text evidence="1">The sequence shown here is derived from an EMBL/GenBank/DDBJ whole genome shotgun (WGS) entry which is preliminary data.</text>
</comment>